<name>A0ABS4EP44_9HYPH</name>
<gene>
    <name evidence="1" type="ORF">J2Z75_003212</name>
</gene>
<dbReference type="Proteomes" id="UP000823786">
    <property type="component" value="Unassembled WGS sequence"/>
</dbReference>
<proteinExistence type="predicted"/>
<dbReference type="EMBL" id="JAGGJV010000005">
    <property type="protein sequence ID" value="MBP1859695.1"/>
    <property type="molecule type" value="Genomic_DNA"/>
</dbReference>
<sequence>MPNGFKFMSTKHVAGFLNGSVRFSTLDYFRGIEGPEWIRDCLEGITKVEIPSVKFDSRAPDAAEKRMKLFQLGVMIGSGVVEMTNSQSYLIAHHLHVFCFSKEPFETARKAMCDDAPEGWRYDACVEIRDIRAFCEAMEDGKINGQPFREAIASTLGCRDVRYNKATLAFDMDEEFYVDPFQKPAHFACQQEIRFVIQPRAILPPNMYVEFDVPDGLLKQLEI</sequence>
<organism evidence="1 2">
    <name type="scientific">Rhizobium herbae</name>
    <dbReference type="NCBI Taxonomy" id="508661"/>
    <lineage>
        <taxon>Bacteria</taxon>
        <taxon>Pseudomonadati</taxon>
        <taxon>Pseudomonadota</taxon>
        <taxon>Alphaproteobacteria</taxon>
        <taxon>Hyphomicrobiales</taxon>
        <taxon>Rhizobiaceae</taxon>
        <taxon>Rhizobium/Agrobacterium group</taxon>
        <taxon>Rhizobium</taxon>
    </lineage>
</organism>
<evidence type="ECO:0000313" key="2">
    <source>
        <dbReference type="Proteomes" id="UP000823786"/>
    </source>
</evidence>
<protein>
    <submittedName>
        <fullName evidence="1">Uncharacterized protein</fullName>
    </submittedName>
</protein>
<comment type="caution">
    <text evidence="1">The sequence shown here is derived from an EMBL/GenBank/DDBJ whole genome shotgun (WGS) entry which is preliminary data.</text>
</comment>
<accession>A0ABS4EP44</accession>
<keyword evidence="2" id="KW-1185">Reference proteome</keyword>
<reference evidence="1 2" key="1">
    <citation type="submission" date="2021-03" db="EMBL/GenBank/DDBJ databases">
        <title>Genomic Encyclopedia of Type Strains, Phase IV (KMG-IV): sequencing the most valuable type-strain genomes for metagenomic binning, comparative biology and taxonomic classification.</title>
        <authorList>
            <person name="Goeker M."/>
        </authorList>
    </citation>
    <scope>NUCLEOTIDE SEQUENCE [LARGE SCALE GENOMIC DNA]</scope>
    <source>
        <strain evidence="1 2">DSM 26427</strain>
    </source>
</reference>
<evidence type="ECO:0000313" key="1">
    <source>
        <dbReference type="EMBL" id="MBP1859695.1"/>
    </source>
</evidence>
<dbReference type="RefSeq" id="WP_209853719.1">
    <property type="nucleotide sequence ID" value="NZ_JAGGJV010000005.1"/>
</dbReference>